<dbReference type="InterPro" id="IPR003497">
    <property type="entry name" value="BRO_N_domain"/>
</dbReference>
<evidence type="ECO:0000313" key="2">
    <source>
        <dbReference type="EMBL" id="KAF0134934.1"/>
    </source>
</evidence>
<gene>
    <name evidence="2" type="ORF">FD145_315</name>
</gene>
<accession>A0A833P3J2</accession>
<dbReference type="EMBL" id="WPAF01000003">
    <property type="protein sequence ID" value="KAF0134934.1"/>
    <property type="molecule type" value="Genomic_DNA"/>
</dbReference>
<organism evidence="2 3">
    <name type="scientific">Candidatus Saganbacteria bacterium</name>
    <dbReference type="NCBI Taxonomy" id="2575572"/>
    <lineage>
        <taxon>Bacteria</taxon>
        <taxon>Bacillati</taxon>
        <taxon>Saganbacteria</taxon>
    </lineage>
</organism>
<feature type="domain" description="Bro-N" evidence="1">
    <location>
        <begin position="9"/>
        <end position="108"/>
    </location>
</feature>
<sequence>MANNIFEQIKKINEYGKEFWRARDLYKLLGYTEYGKFSPAIERGKKACENSGQEVNLHFAHVSEPQKSRNQYGEIQGQVIEDYKLSRYACYLIAQNGDPRKEEIALAQTYFAIQTRKQEVHELQIEDSKRVYLRGEMKEHNKNLAKAAKEAGVINYANFQDFGYMGLYGGIMKN</sequence>
<comment type="caution">
    <text evidence="2">The sequence shown here is derived from an EMBL/GenBank/DDBJ whole genome shotgun (WGS) entry which is preliminary data.</text>
</comment>
<reference evidence="2 3" key="1">
    <citation type="submission" date="2019-12" db="EMBL/GenBank/DDBJ databases">
        <authorList>
            <person name="Wolfe R."/>
            <person name="Danczak R."/>
            <person name="Wilkins M."/>
        </authorList>
    </citation>
    <scope>NUCLEOTIDE SEQUENCE [LARGE SCALE GENOMIC DNA]</scope>
    <source>
        <strain evidence="2">X2_MaxBin.013</strain>
    </source>
</reference>
<evidence type="ECO:0000259" key="1">
    <source>
        <dbReference type="Pfam" id="PF02498"/>
    </source>
</evidence>
<dbReference type="Proteomes" id="UP000488506">
    <property type="component" value="Unassembled WGS sequence"/>
</dbReference>
<dbReference type="Pfam" id="PF02498">
    <property type="entry name" value="Bro-N"/>
    <property type="match status" value="1"/>
</dbReference>
<proteinExistence type="predicted"/>
<name>A0A833P3J2_UNCSA</name>
<evidence type="ECO:0000313" key="3">
    <source>
        <dbReference type="Proteomes" id="UP000488506"/>
    </source>
</evidence>
<protein>
    <submittedName>
        <fullName evidence="2">DNA-damage-inducible protein D</fullName>
    </submittedName>
</protein>
<dbReference type="AlphaFoldDB" id="A0A833P3J2"/>